<reference evidence="2 3" key="1">
    <citation type="submission" date="2017-11" db="EMBL/GenBank/DDBJ databases">
        <title>De novo assembly and phasing of dikaryotic genomes from two isolates of Puccinia coronata f. sp. avenae, the causal agent of oat crown rust.</title>
        <authorList>
            <person name="Miller M.E."/>
            <person name="Zhang Y."/>
            <person name="Omidvar V."/>
            <person name="Sperschneider J."/>
            <person name="Schwessinger B."/>
            <person name="Raley C."/>
            <person name="Palmer J.M."/>
            <person name="Garnica D."/>
            <person name="Upadhyaya N."/>
            <person name="Rathjen J."/>
            <person name="Taylor J.M."/>
            <person name="Park R.F."/>
            <person name="Dodds P.N."/>
            <person name="Hirsch C.D."/>
            <person name="Kianian S.F."/>
            <person name="Figueroa M."/>
        </authorList>
    </citation>
    <scope>NUCLEOTIDE SEQUENCE [LARGE SCALE GENOMIC DNA]</scope>
    <source>
        <strain evidence="2">12SD80</strain>
    </source>
</reference>
<organism evidence="2 3">
    <name type="scientific">Puccinia coronata f. sp. avenae</name>
    <dbReference type="NCBI Taxonomy" id="200324"/>
    <lineage>
        <taxon>Eukaryota</taxon>
        <taxon>Fungi</taxon>
        <taxon>Dikarya</taxon>
        <taxon>Basidiomycota</taxon>
        <taxon>Pucciniomycotina</taxon>
        <taxon>Pucciniomycetes</taxon>
        <taxon>Pucciniales</taxon>
        <taxon>Pucciniaceae</taxon>
        <taxon>Puccinia</taxon>
    </lineage>
</organism>
<comment type="caution">
    <text evidence="2">The sequence shown here is derived from an EMBL/GenBank/DDBJ whole genome shotgun (WGS) entry which is preliminary data.</text>
</comment>
<evidence type="ECO:0000313" key="3">
    <source>
        <dbReference type="Proteomes" id="UP000235392"/>
    </source>
</evidence>
<protein>
    <submittedName>
        <fullName evidence="2">Uncharacterized protein</fullName>
    </submittedName>
</protein>
<evidence type="ECO:0000256" key="1">
    <source>
        <dbReference type="SAM" id="MobiDB-lite"/>
    </source>
</evidence>
<proteinExistence type="predicted"/>
<accession>A0A2N5VQX7</accession>
<gene>
    <name evidence="2" type="ORF">PCASD_00150</name>
</gene>
<dbReference type="Proteomes" id="UP000235392">
    <property type="component" value="Unassembled WGS sequence"/>
</dbReference>
<feature type="region of interest" description="Disordered" evidence="1">
    <location>
        <begin position="1"/>
        <end position="32"/>
    </location>
</feature>
<name>A0A2N5VQX7_9BASI</name>
<dbReference type="AlphaFoldDB" id="A0A2N5VQX7"/>
<dbReference type="EMBL" id="PGCI01000001">
    <property type="protein sequence ID" value="PLW52350.1"/>
    <property type="molecule type" value="Genomic_DNA"/>
</dbReference>
<sequence>MVGQPPGHHSWDSGPTVSLGPTSEDSGGNAWSSRRWLTRGTNLYPTSSRTDPGASLLLANPTRCHCLTKPLPGRPRGTISVGEEAALRGPYDRRIWVHYQEPRVTKPLISSRGISERWFAGSDCLSISLQEGKHEYRELQAAIAS</sequence>
<feature type="compositionally biased region" description="Polar residues" evidence="1">
    <location>
        <begin position="13"/>
        <end position="32"/>
    </location>
</feature>
<evidence type="ECO:0000313" key="2">
    <source>
        <dbReference type="EMBL" id="PLW52350.1"/>
    </source>
</evidence>